<evidence type="ECO:0000256" key="1">
    <source>
        <dbReference type="ARBA" id="ARBA00004141"/>
    </source>
</evidence>
<feature type="non-terminal residue" evidence="12">
    <location>
        <position position="124"/>
    </location>
</feature>
<evidence type="ECO:0000256" key="10">
    <source>
        <dbReference type="SAM" id="MobiDB-lite"/>
    </source>
</evidence>
<evidence type="ECO:0000256" key="2">
    <source>
        <dbReference type="ARBA" id="ARBA00022679"/>
    </source>
</evidence>
<evidence type="ECO:0000313" key="12">
    <source>
        <dbReference type="EMBL" id="CAK0826616.1"/>
    </source>
</evidence>
<keyword evidence="4" id="KW-0479">Metal-binding</keyword>
<keyword evidence="13" id="KW-1185">Reference proteome</keyword>
<accession>A0ABN9S8F6</accession>
<evidence type="ECO:0000256" key="3">
    <source>
        <dbReference type="ARBA" id="ARBA00022692"/>
    </source>
</evidence>
<keyword evidence="8" id="KW-1133">Transmembrane helix</keyword>
<evidence type="ECO:0000256" key="9">
    <source>
        <dbReference type="ARBA" id="ARBA00023136"/>
    </source>
</evidence>
<evidence type="ECO:0000259" key="11">
    <source>
        <dbReference type="PROSITE" id="PS51292"/>
    </source>
</evidence>
<dbReference type="Gene3D" id="3.30.40.10">
    <property type="entry name" value="Zinc/RING finger domain, C3HC4 (zinc finger)"/>
    <property type="match status" value="1"/>
</dbReference>
<dbReference type="Pfam" id="PF12906">
    <property type="entry name" value="RINGv"/>
    <property type="match status" value="1"/>
</dbReference>
<sequence length="124" mass="13363">MSTVCAAPPCLAAAWLPLRCPARRRKHGAPGAALSGGLAQPSGGAAAGVAAEEDEEERLCRYCFEGEDAGELVSPCRCMGGQKWVHLACLRRWQRTVLVSQPTHPDLYDNDTRQRVCNVCKARG</sequence>
<feature type="compositionally biased region" description="Low complexity" evidence="10">
    <location>
        <begin position="29"/>
        <end position="48"/>
    </location>
</feature>
<dbReference type="SMART" id="SM00744">
    <property type="entry name" value="RINGv"/>
    <property type="match status" value="1"/>
</dbReference>
<evidence type="ECO:0000256" key="5">
    <source>
        <dbReference type="ARBA" id="ARBA00022771"/>
    </source>
</evidence>
<reference evidence="12" key="1">
    <citation type="submission" date="2023-10" db="EMBL/GenBank/DDBJ databases">
        <authorList>
            <person name="Chen Y."/>
            <person name="Shah S."/>
            <person name="Dougan E. K."/>
            <person name="Thang M."/>
            <person name="Chan C."/>
        </authorList>
    </citation>
    <scope>NUCLEOTIDE SEQUENCE [LARGE SCALE GENOMIC DNA]</scope>
</reference>
<organism evidence="12 13">
    <name type="scientific">Prorocentrum cordatum</name>
    <dbReference type="NCBI Taxonomy" id="2364126"/>
    <lineage>
        <taxon>Eukaryota</taxon>
        <taxon>Sar</taxon>
        <taxon>Alveolata</taxon>
        <taxon>Dinophyceae</taxon>
        <taxon>Prorocentrales</taxon>
        <taxon>Prorocentraceae</taxon>
        <taxon>Prorocentrum</taxon>
    </lineage>
</organism>
<keyword evidence="7" id="KW-0862">Zinc</keyword>
<dbReference type="InterPro" id="IPR013083">
    <property type="entry name" value="Znf_RING/FYVE/PHD"/>
</dbReference>
<dbReference type="PANTHER" id="PTHR46065">
    <property type="entry name" value="E3 UBIQUITIN-PROTEIN LIGASE MARCH 2/3 FAMILY MEMBER"/>
    <property type="match status" value="1"/>
</dbReference>
<evidence type="ECO:0000256" key="8">
    <source>
        <dbReference type="ARBA" id="ARBA00022989"/>
    </source>
</evidence>
<protein>
    <recommendedName>
        <fullName evidence="11">RING-CH-type domain-containing protein</fullName>
    </recommendedName>
</protein>
<keyword evidence="5" id="KW-0863">Zinc-finger</keyword>
<dbReference type="PANTHER" id="PTHR46065:SF3">
    <property type="entry name" value="FI20425P1"/>
    <property type="match status" value="1"/>
</dbReference>
<evidence type="ECO:0000256" key="6">
    <source>
        <dbReference type="ARBA" id="ARBA00022786"/>
    </source>
</evidence>
<evidence type="ECO:0000256" key="7">
    <source>
        <dbReference type="ARBA" id="ARBA00022833"/>
    </source>
</evidence>
<dbReference type="PROSITE" id="PS51292">
    <property type="entry name" value="ZF_RING_CH"/>
    <property type="match status" value="1"/>
</dbReference>
<evidence type="ECO:0000256" key="4">
    <source>
        <dbReference type="ARBA" id="ARBA00022723"/>
    </source>
</evidence>
<proteinExistence type="predicted"/>
<dbReference type="SUPFAM" id="SSF57850">
    <property type="entry name" value="RING/U-box"/>
    <property type="match status" value="1"/>
</dbReference>
<evidence type="ECO:0000313" key="13">
    <source>
        <dbReference type="Proteomes" id="UP001189429"/>
    </source>
</evidence>
<name>A0ABN9S8F6_9DINO</name>
<dbReference type="InterPro" id="IPR011016">
    <property type="entry name" value="Znf_RING-CH"/>
</dbReference>
<keyword evidence="9" id="KW-0472">Membrane</keyword>
<comment type="caution">
    <text evidence="12">The sequence shown here is derived from an EMBL/GenBank/DDBJ whole genome shotgun (WGS) entry which is preliminary data.</text>
</comment>
<gene>
    <name evidence="12" type="ORF">PCOR1329_LOCUS26399</name>
</gene>
<feature type="domain" description="RING-CH-type" evidence="11">
    <location>
        <begin position="52"/>
        <end position="124"/>
    </location>
</feature>
<keyword evidence="6" id="KW-0833">Ubl conjugation pathway</keyword>
<keyword evidence="3" id="KW-0812">Transmembrane</keyword>
<feature type="region of interest" description="Disordered" evidence="10">
    <location>
        <begin position="25"/>
        <end position="48"/>
    </location>
</feature>
<keyword evidence="2" id="KW-0808">Transferase</keyword>
<dbReference type="Proteomes" id="UP001189429">
    <property type="component" value="Unassembled WGS sequence"/>
</dbReference>
<dbReference type="EMBL" id="CAUYUJ010009380">
    <property type="protein sequence ID" value="CAK0826616.1"/>
    <property type="molecule type" value="Genomic_DNA"/>
</dbReference>
<comment type="subcellular location">
    <subcellularLocation>
        <location evidence="1">Membrane</location>
        <topology evidence="1">Multi-pass membrane protein</topology>
    </subcellularLocation>
</comment>